<feature type="domain" description="Glutaredoxin" evidence="2">
    <location>
        <begin position="52"/>
        <end position="120"/>
    </location>
</feature>
<dbReference type="PROSITE" id="PS51354">
    <property type="entry name" value="GLUTAREDOXIN_2"/>
    <property type="match status" value="1"/>
</dbReference>
<proteinExistence type="predicted"/>
<dbReference type="Gene3D" id="3.40.30.10">
    <property type="entry name" value="Glutaredoxin"/>
    <property type="match status" value="1"/>
</dbReference>
<accession>A0AAD7SRW6</accession>
<reference evidence="3" key="1">
    <citation type="journal article" date="2023" name="Science">
        <title>Genome structures resolve the early diversification of teleost fishes.</title>
        <authorList>
            <person name="Parey E."/>
            <person name="Louis A."/>
            <person name="Montfort J."/>
            <person name="Bouchez O."/>
            <person name="Roques C."/>
            <person name="Iampietro C."/>
            <person name="Lluch J."/>
            <person name="Castinel A."/>
            <person name="Donnadieu C."/>
            <person name="Desvignes T."/>
            <person name="Floi Bucao C."/>
            <person name="Jouanno E."/>
            <person name="Wen M."/>
            <person name="Mejri S."/>
            <person name="Dirks R."/>
            <person name="Jansen H."/>
            <person name="Henkel C."/>
            <person name="Chen W.J."/>
            <person name="Zahm M."/>
            <person name="Cabau C."/>
            <person name="Klopp C."/>
            <person name="Thompson A.W."/>
            <person name="Robinson-Rechavi M."/>
            <person name="Braasch I."/>
            <person name="Lecointre G."/>
            <person name="Bobe J."/>
            <person name="Postlethwait J.H."/>
            <person name="Berthelot C."/>
            <person name="Roest Crollius H."/>
            <person name="Guiguen Y."/>
        </authorList>
    </citation>
    <scope>NUCLEOTIDE SEQUENCE</scope>
    <source>
        <strain evidence="3">NC1722</strain>
    </source>
</reference>
<dbReference type="Proteomes" id="UP001221898">
    <property type="component" value="Unassembled WGS sequence"/>
</dbReference>
<dbReference type="SUPFAM" id="SSF52833">
    <property type="entry name" value="Thioredoxin-like"/>
    <property type="match status" value="1"/>
</dbReference>
<feature type="region of interest" description="Disordered" evidence="1">
    <location>
        <begin position="1"/>
        <end position="35"/>
    </location>
</feature>
<evidence type="ECO:0000313" key="4">
    <source>
        <dbReference type="Proteomes" id="UP001221898"/>
    </source>
</evidence>
<feature type="compositionally biased region" description="Polar residues" evidence="1">
    <location>
        <begin position="176"/>
        <end position="185"/>
    </location>
</feature>
<evidence type="ECO:0000313" key="3">
    <source>
        <dbReference type="EMBL" id="KAJ8407675.1"/>
    </source>
</evidence>
<dbReference type="PANTHER" id="PTHR46990:SF1">
    <property type="entry name" value="GLUTAREDOXIN DOMAIN-CONTAINING CYSTEINE-RICH PROTEIN 1"/>
    <property type="match status" value="1"/>
</dbReference>
<dbReference type="AlphaFoldDB" id="A0AAD7SRW6"/>
<dbReference type="EMBL" id="JAINUG010000038">
    <property type="protein sequence ID" value="KAJ8407675.1"/>
    <property type="molecule type" value="Genomic_DNA"/>
</dbReference>
<gene>
    <name evidence="3" type="ORF">AAFF_G00275320</name>
</gene>
<organism evidence="3 4">
    <name type="scientific">Aldrovandia affinis</name>
    <dbReference type="NCBI Taxonomy" id="143900"/>
    <lineage>
        <taxon>Eukaryota</taxon>
        <taxon>Metazoa</taxon>
        <taxon>Chordata</taxon>
        <taxon>Craniata</taxon>
        <taxon>Vertebrata</taxon>
        <taxon>Euteleostomi</taxon>
        <taxon>Actinopterygii</taxon>
        <taxon>Neopterygii</taxon>
        <taxon>Teleostei</taxon>
        <taxon>Notacanthiformes</taxon>
        <taxon>Halosauridae</taxon>
        <taxon>Aldrovandia</taxon>
    </lineage>
</organism>
<dbReference type="Pfam" id="PF00462">
    <property type="entry name" value="Glutaredoxin"/>
    <property type="match status" value="1"/>
</dbReference>
<dbReference type="PANTHER" id="PTHR46990">
    <property type="entry name" value="GLUTAREDOXIN DOMAIN-CONTAINING CYSTEINE-RICH PROTEIN 1"/>
    <property type="match status" value="1"/>
</dbReference>
<comment type="caution">
    <text evidence="3">The sequence shown here is derived from an EMBL/GenBank/DDBJ whole genome shotgun (WGS) entry which is preliminary data.</text>
</comment>
<feature type="region of interest" description="Disordered" evidence="1">
    <location>
        <begin position="174"/>
        <end position="203"/>
    </location>
</feature>
<feature type="compositionally biased region" description="Low complexity" evidence="1">
    <location>
        <begin position="188"/>
        <end position="203"/>
    </location>
</feature>
<dbReference type="InterPro" id="IPR036249">
    <property type="entry name" value="Thioredoxin-like_sf"/>
</dbReference>
<feature type="region of interest" description="Disordered" evidence="1">
    <location>
        <begin position="306"/>
        <end position="327"/>
    </location>
</feature>
<keyword evidence="4" id="KW-1185">Reference proteome</keyword>
<dbReference type="InterPro" id="IPR042797">
    <property type="entry name" value="GRXCR1"/>
</dbReference>
<feature type="region of interest" description="Disordered" evidence="1">
    <location>
        <begin position="360"/>
        <end position="391"/>
    </location>
</feature>
<dbReference type="GO" id="GO:0007605">
    <property type="term" value="P:sensory perception of sound"/>
    <property type="evidence" value="ECO:0007669"/>
    <property type="project" value="InterPro"/>
</dbReference>
<dbReference type="InterPro" id="IPR002109">
    <property type="entry name" value="Glutaredoxin"/>
</dbReference>
<evidence type="ECO:0000256" key="1">
    <source>
        <dbReference type="SAM" id="MobiDB-lite"/>
    </source>
</evidence>
<evidence type="ECO:0000259" key="2">
    <source>
        <dbReference type="Pfam" id="PF00462"/>
    </source>
</evidence>
<name>A0AAD7SRW6_9TELE</name>
<protein>
    <recommendedName>
        <fullName evidence="2">Glutaredoxin domain-containing protein</fullName>
    </recommendedName>
</protein>
<sequence length="391" mass="42708">MGFPSGATGFQRKSGPEGVPSRGNRERPRGRSAGEAARERFYPRVRVEFGRIVIYTTGFRVVRNTFERCELVRKIFQNHRVKFLEKNVALNGEYGKELEGRCQKVGEPPSLPVVFIDGHYLGGAEKILGMNESGELQDLLTKIERVQHPHTCATCGASSSSPAPCAMAARCPSSATASRTPSRPSNAPPATRTACRPAPAAPTVMKEKPRALLHTCHPYGPHDAPPLPPVPLSNPSRRVGFSPANVEITLTQRRGGMAAARGSTQAMPWERAPVPAAERRGCVTCPRPAPAMQQLFTFLHSQLSREGHGERVSRMNGQRKNRGGGVMEERYHNPGNCVCFRGGLWLRQTACPHAPTCVTSPRQGVASLQPEWPYERDDVTRSQGGLGGPRR</sequence>